<proteinExistence type="inferred from homology"/>
<evidence type="ECO:0000256" key="6">
    <source>
        <dbReference type="ARBA" id="ARBA00023316"/>
    </source>
</evidence>
<comment type="catalytic activity">
    <reaction evidence="1 7">
        <text>L-glutamate = D-glutamate</text>
        <dbReference type="Rhea" id="RHEA:12813"/>
        <dbReference type="ChEBI" id="CHEBI:29985"/>
        <dbReference type="ChEBI" id="CHEBI:29986"/>
        <dbReference type="EC" id="5.1.1.3"/>
    </reaction>
</comment>
<reference evidence="8" key="1">
    <citation type="submission" date="2024-05" db="EMBL/GenBank/DDBJ databases">
        <title>Draft genome sequence of Pseudomonas iranensis M7D1.</title>
        <authorList>
            <person name="Miller S.L."/>
            <person name="Nsubuga A."/>
            <person name="Lu N."/>
            <person name="King J."/>
            <person name="Shears P."/>
            <person name="Lawson P.A."/>
        </authorList>
    </citation>
    <scope>NUCLEOTIDE SEQUENCE</scope>
    <source>
        <strain evidence="8">M7D1</strain>
    </source>
</reference>
<feature type="binding site" evidence="7">
    <location>
        <begin position="38"/>
        <end position="39"/>
    </location>
    <ligand>
        <name>substrate</name>
    </ligand>
</feature>
<dbReference type="InterPro" id="IPR015942">
    <property type="entry name" value="Asp/Glu/hydantoin_racemase"/>
</dbReference>
<accession>A0AAU7EP62</accession>
<dbReference type="AlphaFoldDB" id="A0AAU7EP62"/>
<dbReference type="Gene3D" id="3.40.50.1860">
    <property type="match status" value="2"/>
</dbReference>
<feature type="active site" description="Proton donor/acceptor" evidence="7">
    <location>
        <position position="191"/>
    </location>
</feature>
<feature type="binding site" evidence="7">
    <location>
        <begin position="192"/>
        <end position="193"/>
    </location>
    <ligand>
        <name>substrate</name>
    </ligand>
</feature>
<dbReference type="NCBIfam" id="TIGR00067">
    <property type="entry name" value="glut_race"/>
    <property type="match status" value="1"/>
</dbReference>
<evidence type="ECO:0000256" key="4">
    <source>
        <dbReference type="ARBA" id="ARBA00022984"/>
    </source>
</evidence>
<dbReference type="InterPro" id="IPR004391">
    <property type="entry name" value="Glu_race"/>
</dbReference>
<dbReference type="EMBL" id="CP157354">
    <property type="protein sequence ID" value="XBL93884.1"/>
    <property type="molecule type" value="Genomic_DNA"/>
</dbReference>
<dbReference type="GO" id="GO:0008881">
    <property type="term" value="F:glutamate racemase activity"/>
    <property type="evidence" value="ECO:0007669"/>
    <property type="project" value="UniProtKB-UniRule"/>
</dbReference>
<organism evidence="8">
    <name type="scientific">Pseudomonas iranensis</name>
    <dbReference type="NCBI Taxonomy" id="2745503"/>
    <lineage>
        <taxon>Bacteria</taxon>
        <taxon>Pseudomonadati</taxon>
        <taxon>Pseudomonadota</taxon>
        <taxon>Gammaproteobacteria</taxon>
        <taxon>Pseudomonadales</taxon>
        <taxon>Pseudomonadaceae</taxon>
        <taxon>Pseudomonas</taxon>
    </lineage>
</organism>
<evidence type="ECO:0000256" key="1">
    <source>
        <dbReference type="ARBA" id="ARBA00001602"/>
    </source>
</evidence>
<keyword evidence="3 7" id="KW-0133">Cell shape</keyword>
<dbReference type="PANTHER" id="PTHR21198:SF2">
    <property type="entry name" value="GLUTAMATE RACEMASE"/>
    <property type="match status" value="1"/>
</dbReference>
<gene>
    <name evidence="7 8" type="primary">murI</name>
    <name evidence="8" type="ORF">ABHN08_14370</name>
</gene>
<keyword evidence="5 7" id="KW-0413">Isomerase</keyword>
<evidence type="ECO:0000256" key="2">
    <source>
        <dbReference type="ARBA" id="ARBA00013090"/>
    </source>
</evidence>
<dbReference type="EC" id="5.1.1.3" evidence="2 7"/>
<dbReference type="InterPro" id="IPR001920">
    <property type="entry name" value="Asp/Glu_race"/>
</dbReference>
<protein>
    <recommendedName>
        <fullName evidence="2 7">Glutamate racemase</fullName>
        <ecNumber evidence="2 7">5.1.1.3</ecNumber>
    </recommendedName>
</protein>
<dbReference type="HAMAP" id="MF_00258">
    <property type="entry name" value="Glu_racemase"/>
    <property type="match status" value="1"/>
</dbReference>
<comment type="caution">
    <text evidence="7">Lacks conserved residue(s) required for the propagation of feature annotation.</text>
</comment>
<dbReference type="Pfam" id="PF01177">
    <property type="entry name" value="Asp_Glu_race"/>
    <property type="match status" value="1"/>
</dbReference>
<comment type="similarity">
    <text evidence="7">Belongs to the aspartate/glutamate racemases family.</text>
</comment>
<feature type="binding site" evidence="7">
    <location>
        <begin position="70"/>
        <end position="71"/>
    </location>
    <ligand>
        <name>substrate</name>
    </ligand>
</feature>
<dbReference type="SUPFAM" id="SSF53681">
    <property type="entry name" value="Aspartate/glutamate racemase"/>
    <property type="match status" value="2"/>
</dbReference>
<dbReference type="GO" id="GO:0008360">
    <property type="term" value="P:regulation of cell shape"/>
    <property type="evidence" value="ECO:0007669"/>
    <property type="project" value="UniProtKB-KW"/>
</dbReference>
<feature type="active site" description="Proton donor/acceptor" evidence="7">
    <location>
        <position position="69"/>
    </location>
</feature>
<keyword evidence="4 7" id="KW-0573">Peptidoglycan synthesis</keyword>
<evidence type="ECO:0000256" key="3">
    <source>
        <dbReference type="ARBA" id="ARBA00022960"/>
    </source>
</evidence>
<keyword evidence="6 7" id="KW-0961">Cell wall biogenesis/degradation</keyword>
<evidence type="ECO:0000256" key="5">
    <source>
        <dbReference type="ARBA" id="ARBA00023235"/>
    </source>
</evidence>
<comment type="function">
    <text evidence="7">Provides the (R)-glutamate required for cell wall biosynthesis.</text>
</comment>
<comment type="pathway">
    <text evidence="7">Cell wall biogenesis; peptidoglycan biosynthesis.</text>
</comment>
<evidence type="ECO:0000256" key="7">
    <source>
        <dbReference type="HAMAP-Rule" id="MF_00258"/>
    </source>
</evidence>
<evidence type="ECO:0000313" key="8">
    <source>
        <dbReference type="EMBL" id="XBL93884.1"/>
    </source>
</evidence>
<name>A0AAU7EP62_9PSED</name>
<sequence length="270" mass="29380">MIGVFDFGSGGLTVMRAFESVLPDEQFVYLGDHGNAPYGNDAVDDIHDLTQAAITRLFKYGCSLVVIACNTAVATSLQRLQQTWLAEVHPGRRVIGVVAPVADRIANSACDYPVQSVAVFATQHTVQSNIFALQINNRRADIKVYQQACQGLALLIEQGVPEDMLRTEIRKHVNALLSAAPQVPDVCILGCTHYPIIEHLWRRELPDSMRLISQSDAAAESLVEYLKSNPHLSSARAGGNRFLTTGDSATVSQRASLFYGARVAFAPIDA</sequence>
<dbReference type="GO" id="GO:0071555">
    <property type="term" value="P:cell wall organization"/>
    <property type="evidence" value="ECO:0007669"/>
    <property type="project" value="UniProtKB-KW"/>
</dbReference>
<dbReference type="GO" id="GO:0009252">
    <property type="term" value="P:peptidoglycan biosynthetic process"/>
    <property type="evidence" value="ECO:0007669"/>
    <property type="project" value="UniProtKB-UniRule"/>
</dbReference>
<dbReference type="PANTHER" id="PTHR21198">
    <property type="entry name" value="GLUTAMATE RACEMASE"/>
    <property type="match status" value="1"/>
</dbReference>